<keyword evidence="3" id="KW-1185">Reference proteome</keyword>
<sequence length="131" mass="14133">MQEESTPAAVTAAFRVIVTGAMTWSNQAAIRRELAKLPPGSTVVHGDCSGADALAGQIARQLGLRSVAMSKNKQDYAKFGRSAWKGLNERMLARGVQLVLAFHPNIEASRGTRHMVEIARAAKVEVQIFTS</sequence>
<name>A0ABT7DUZ6_9NEIS</name>
<evidence type="ECO:0000313" key="2">
    <source>
        <dbReference type="EMBL" id="MDK2123877.1"/>
    </source>
</evidence>
<proteinExistence type="predicted"/>
<dbReference type="EMBL" id="JARRAF010000006">
    <property type="protein sequence ID" value="MDK2123877.1"/>
    <property type="molecule type" value="Genomic_DNA"/>
</dbReference>
<reference evidence="2" key="1">
    <citation type="submission" date="2023-03" db="EMBL/GenBank/DDBJ databases">
        <title>Chitinimonas shenzhenensis gen. nov., sp. nov., a novel member of family Burkholderiaceae isolated from activated sludge collected in Shen Zhen, China.</title>
        <authorList>
            <person name="Wang X."/>
        </authorList>
    </citation>
    <scope>NUCLEOTIDE SEQUENCE</scope>
    <source>
        <strain evidence="2">DQS-5</strain>
    </source>
</reference>
<comment type="caution">
    <text evidence="2">The sequence shown here is derived from an EMBL/GenBank/DDBJ whole genome shotgun (WGS) entry which is preliminary data.</text>
</comment>
<evidence type="ECO:0000259" key="1">
    <source>
        <dbReference type="Pfam" id="PF10686"/>
    </source>
</evidence>
<gene>
    <name evidence="2" type="ORF">PZA18_07425</name>
</gene>
<evidence type="ECO:0000313" key="3">
    <source>
        <dbReference type="Proteomes" id="UP001172778"/>
    </source>
</evidence>
<dbReference type="InterPro" id="IPR019627">
    <property type="entry name" value="YAcAr"/>
</dbReference>
<dbReference type="Pfam" id="PF10686">
    <property type="entry name" value="YAcAr"/>
    <property type="match status" value="1"/>
</dbReference>
<feature type="domain" description="YspA cpYpsA-related SLOG" evidence="1">
    <location>
        <begin position="15"/>
        <end position="70"/>
    </location>
</feature>
<accession>A0ABT7DUZ6</accession>
<protein>
    <submittedName>
        <fullName evidence="2">SLOG family protein</fullName>
    </submittedName>
</protein>
<dbReference type="RefSeq" id="WP_284100181.1">
    <property type="nucleotide sequence ID" value="NZ_JARRAF010000006.1"/>
</dbReference>
<dbReference type="Proteomes" id="UP001172778">
    <property type="component" value="Unassembled WGS sequence"/>
</dbReference>
<organism evidence="2 3">
    <name type="scientific">Parachitinimonas caeni</name>
    <dbReference type="NCBI Taxonomy" id="3031301"/>
    <lineage>
        <taxon>Bacteria</taxon>
        <taxon>Pseudomonadati</taxon>
        <taxon>Pseudomonadota</taxon>
        <taxon>Betaproteobacteria</taxon>
        <taxon>Neisseriales</taxon>
        <taxon>Chitinibacteraceae</taxon>
        <taxon>Parachitinimonas</taxon>
    </lineage>
</organism>